<dbReference type="InterPro" id="IPR010432">
    <property type="entry name" value="RDD"/>
</dbReference>
<evidence type="ECO:0000259" key="6">
    <source>
        <dbReference type="Pfam" id="PF06271"/>
    </source>
</evidence>
<dbReference type="GO" id="GO:0016020">
    <property type="term" value="C:membrane"/>
    <property type="evidence" value="ECO:0007669"/>
    <property type="project" value="UniProtKB-SubCell"/>
</dbReference>
<protein>
    <submittedName>
        <fullName evidence="7">RDD family protein</fullName>
    </submittedName>
</protein>
<keyword evidence="2 5" id="KW-0812">Transmembrane</keyword>
<reference evidence="7 8" key="1">
    <citation type="submission" date="2019-08" db="EMBL/GenBank/DDBJ databases">
        <title>In-depth cultivation of the pig gut microbiome towards novel bacterial diversity and tailored functional studies.</title>
        <authorList>
            <person name="Wylensek D."/>
            <person name="Hitch T.C.A."/>
            <person name="Clavel T."/>
        </authorList>
    </citation>
    <scope>NUCLEOTIDE SEQUENCE [LARGE SCALE GENOMIC DNA]</scope>
    <source>
        <strain evidence="7 8">CA-Schmier-601-WT-3</strain>
    </source>
</reference>
<proteinExistence type="predicted"/>
<accession>A0A844FU57</accession>
<dbReference type="Proteomes" id="UP000442619">
    <property type="component" value="Unassembled WGS sequence"/>
</dbReference>
<dbReference type="AlphaFoldDB" id="A0A844FU57"/>
<evidence type="ECO:0000313" key="7">
    <source>
        <dbReference type="EMBL" id="MST88962.1"/>
    </source>
</evidence>
<gene>
    <name evidence="7" type="ORF">FYJ79_05120</name>
</gene>
<keyword evidence="3 5" id="KW-1133">Transmembrane helix</keyword>
<comment type="subcellular location">
    <subcellularLocation>
        <location evidence="1">Membrane</location>
        <topology evidence="1">Multi-pass membrane protein</topology>
    </subcellularLocation>
</comment>
<feature type="transmembrane region" description="Helical" evidence="5">
    <location>
        <begin position="94"/>
        <end position="114"/>
    </location>
</feature>
<dbReference type="RefSeq" id="WP_154515129.1">
    <property type="nucleotide sequence ID" value="NZ_JAXFJJ010000012.1"/>
</dbReference>
<comment type="caution">
    <text evidence="7">The sequence shown here is derived from an EMBL/GenBank/DDBJ whole genome shotgun (WGS) entry which is preliminary data.</text>
</comment>
<feature type="domain" description="RDD" evidence="6">
    <location>
        <begin position="4"/>
        <end position="118"/>
    </location>
</feature>
<evidence type="ECO:0000313" key="8">
    <source>
        <dbReference type="Proteomes" id="UP000442619"/>
    </source>
</evidence>
<keyword evidence="4 5" id="KW-0472">Membrane</keyword>
<feature type="transmembrane region" description="Helical" evidence="5">
    <location>
        <begin position="12"/>
        <end position="33"/>
    </location>
</feature>
<organism evidence="7 8">
    <name type="scientific">Sharpea porci</name>
    <dbReference type="NCBI Taxonomy" id="2652286"/>
    <lineage>
        <taxon>Bacteria</taxon>
        <taxon>Bacillati</taxon>
        <taxon>Bacillota</taxon>
        <taxon>Erysipelotrichia</taxon>
        <taxon>Erysipelotrichales</taxon>
        <taxon>Coprobacillaceae</taxon>
        <taxon>Sharpea</taxon>
    </lineage>
</organism>
<evidence type="ECO:0000256" key="5">
    <source>
        <dbReference type="SAM" id="Phobius"/>
    </source>
</evidence>
<dbReference type="Pfam" id="PF06271">
    <property type="entry name" value="RDD"/>
    <property type="match status" value="1"/>
</dbReference>
<dbReference type="EMBL" id="VUNM01000008">
    <property type="protein sequence ID" value="MST88962.1"/>
    <property type="molecule type" value="Genomic_DNA"/>
</dbReference>
<evidence type="ECO:0000256" key="1">
    <source>
        <dbReference type="ARBA" id="ARBA00004141"/>
    </source>
</evidence>
<name>A0A844FU57_9FIRM</name>
<evidence type="ECO:0000256" key="2">
    <source>
        <dbReference type="ARBA" id="ARBA00022692"/>
    </source>
</evidence>
<evidence type="ECO:0000256" key="3">
    <source>
        <dbReference type="ARBA" id="ARBA00022989"/>
    </source>
</evidence>
<evidence type="ECO:0000256" key="4">
    <source>
        <dbReference type="ARBA" id="ARBA00023136"/>
    </source>
</evidence>
<feature type="transmembrane region" description="Helical" evidence="5">
    <location>
        <begin position="45"/>
        <end position="62"/>
    </location>
</feature>
<keyword evidence="8" id="KW-1185">Reference proteome</keyword>
<sequence>MKFAFKRWLSALIDYVITGGVVSLFYFCANVFFLEGTSWKGELMLISALISILFFTCYIPTVQGQTIGQRLMKVKVVNKNNTKRTYLQNFLRECVLKFALGPVFLLFSIVYFIINNVFLLKDINVEMPYDTLLKTKVLNMAS</sequence>